<name>A0A532V2U7_UNCL8</name>
<proteinExistence type="predicted"/>
<evidence type="ECO:0000313" key="1">
    <source>
        <dbReference type="EMBL" id="TKJ41462.1"/>
    </source>
</evidence>
<dbReference type="Gene3D" id="1.25.40.10">
    <property type="entry name" value="Tetratricopeptide repeat domain"/>
    <property type="match status" value="1"/>
</dbReference>
<dbReference type="AlphaFoldDB" id="A0A532V2U7"/>
<comment type="caution">
    <text evidence="1">The sequence shown here is derived from an EMBL/GenBank/DDBJ whole genome shotgun (WGS) entry which is preliminary data.</text>
</comment>
<reference evidence="1 2" key="1">
    <citation type="submission" date="2017-06" db="EMBL/GenBank/DDBJ databases">
        <title>Novel microbial phyla capable of carbon fixation and sulfur reduction in deep-sea sediments.</title>
        <authorList>
            <person name="Huang J."/>
            <person name="Baker B."/>
            <person name="Wang Y."/>
        </authorList>
    </citation>
    <scope>NUCLEOTIDE SEQUENCE [LARGE SCALE GENOMIC DNA]</scope>
    <source>
        <strain evidence="1">B3_LCP</strain>
    </source>
</reference>
<organism evidence="1 2">
    <name type="scientific">candidate division LCP-89 bacterium B3_LCP</name>
    <dbReference type="NCBI Taxonomy" id="2012998"/>
    <lineage>
        <taxon>Bacteria</taxon>
        <taxon>Pseudomonadati</taxon>
        <taxon>Bacteria division LCP-89</taxon>
    </lineage>
</organism>
<dbReference type="InterPro" id="IPR011990">
    <property type="entry name" value="TPR-like_helical_dom_sf"/>
</dbReference>
<accession>A0A532V2U7</accession>
<dbReference type="SUPFAM" id="SSF48452">
    <property type="entry name" value="TPR-like"/>
    <property type="match status" value="1"/>
</dbReference>
<dbReference type="Proteomes" id="UP000319619">
    <property type="component" value="Unassembled WGS sequence"/>
</dbReference>
<protein>
    <recommendedName>
        <fullName evidence="3">Tetratricopeptide repeat protein</fullName>
    </recommendedName>
</protein>
<gene>
    <name evidence="1" type="ORF">CEE37_02560</name>
</gene>
<evidence type="ECO:0000313" key="2">
    <source>
        <dbReference type="Proteomes" id="UP000319619"/>
    </source>
</evidence>
<sequence length="349" mass="40501">MRNSLIIFHLVCFCTVGFCRTIVFEDSSNRASVQEILEKTFLLEYEEALDSVDKLQERLPDHTIGPLLRAGVLYCRMLDLEDRLDMDQFVREYEKAWELSEVLKKSGEEAEANLYQGVLLGYRALLEQRRGRWWPAVKIGIKSVGRMKACLKADSTFSDALLGVGTYKYWSSKATDFINWLPIIPDQKEKGIELMRRAMNEGLFAREIARSTLVWTLIDAGQPHEAVELSLEGLRLYPGSRHFLWPLADGYFLLKQFNKAVATYQQLYDSIQPLKRNNHYNELIVCKQMARIYYRLSQPEEVLKWTERGLSYPLDDDVKKRKKQSLGKLQELRDKAMKTIEKRSAGPDN</sequence>
<dbReference type="EMBL" id="NJBN01000002">
    <property type="protein sequence ID" value="TKJ41462.1"/>
    <property type="molecule type" value="Genomic_DNA"/>
</dbReference>
<evidence type="ECO:0008006" key="3">
    <source>
        <dbReference type="Google" id="ProtNLM"/>
    </source>
</evidence>